<evidence type="ECO:0000313" key="5">
    <source>
        <dbReference type="WBParaSite" id="PSU_v2.g11086.t1"/>
    </source>
</evidence>
<keyword evidence="4" id="KW-1185">Reference proteome</keyword>
<reference evidence="5" key="1">
    <citation type="submission" date="2022-11" db="UniProtKB">
        <authorList>
            <consortium name="WormBaseParasite"/>
        </authorList>
    </citation>
    <scope>IDENTIFICATION</scope>
</reference>
<evidence type="ECO:0000256" key="2">
    <source>
        <dbReference type="ARBA" id="ARBA00005375"/>
    </source>
</evidence>
<dbReference type="Pfam" id="PF00328">
    <property type="entry name" value="His_Phos_2"/>
    <property type="match status" value="1"/>
</dbReference>
<dbReference type="InterPro" id="IPR050645">
    <property type="entry name" value="Histidine_acid_phosphatase"/>
</dbReference>
<protein>
    <submittedName>
        <fullName evidence="5">Acid phosphatase</fullName>
    </submittedName>
</protein>
<dbReference type="InterPro" id="IPR033379">
    <property type="entry name" value="Acid_Pase_AS"/>
</dbReference>
<feature type="chain" id="PRO_5037433212" evidence="3">
    <location>
        <begin position="16"/>
        <end position="376"/>
    </location>
</feature>
<dbReference type="PANTHER" id="PTHR11567">
    <property type="entry name" value="ACID PHOSPHATASE-RELATED"/>
    <property type="match status" value="1"/>
</dbReference>
<dbReference type="Gene3D" id="3.40.50.1240">
    <property type="entry name" value="Phosphoglycerate mutase-like"/>
    <property type="match status" value="1"/>
</dbReference>
<proteinExistence type="inferred from homology"/>
<dbReference type="InterPro" id="IPR029033">
    <property type="entry name" value="His_PPase_superfam"/>
</dbReference>
<comment type="catalytic activity">
    <reaction evidence="1">
        <text>a phosphate monoester + H2O = an alcohol + phosphate</text>
        <dbReference type="Rhea" id="RHEA:15017"/>
        <dbReference type="ChEBI" id="CHEBI:15377"/>
        <dbReference type="ChEBI" id="CHEBI:30879"/>
        <dbReference type="ChEBI" id="CHEBI:43474"/>
        <dbReference type="ChEBI" id="CHEBI:67140"/>
        <dbReference type="EC" id="3.1.3.2"/>
    </reaction>
</comment>
<feature type="signal peptide" evidence="3">
    <location>
        <begin position="1"/>
        <end position="15"/>
    </location>
</feature>
<dbReference type="SUPFAM" id="SSF53254">
    <property type="entry name" value="Phosphoglycerate mutase-like"/>
    <property type="match status" value="1"/>
</dbReference>
<dbReference type="PANTHER" id="PTHR11567:SF210">
    <property type="entry name" value="ACID PHOSPHATASE 5-RELATED"/>
    <property type="match status" value="1"/>
</dbReference>
<dbReference type="InterPro" id="IPR000560">
    <property type="entry name" value="His_Pase_clade-2"/>
</dbReference>
<accession>A0A914XSZ3</accession>
<dbReference type="Proteomes" id="UP000887577">
    <property type="component" value="Unplaced"/>
</dbReference>
<organism evidence="4 5">
    <name type="scientific">Panagrolaimus superbus</name>
    <dbReference type="NCBI Taxonomy" id="310955"/>
    <lineage>
        <taxon>Eukaryota</taxon>
        <taxon>Metazoa</taxon>
        <taxon>Ecdysozoa</taxon>
        <taxon>Nematoda</taxon>
        <taxon>Chromadorea</taxon>
        <taxon>Rhabditida</taxon>
        <taxon>Tylenchina</taxon>
        <taxon>Panagrolaimomorpha</taxon>
        <taxon>Panagrolaimoidea</taxon>
        <taxon>Panagrolaimidae</taxon>
        <taxon>Panagrolaimus</taxon>
    </lineage>
</organism>
<name>A0A914XSZ3_9BILA</name>
<dbReference type="PROSITE" id="PS00616">
    <property type="entry name" value="HIS_ACID_PHOSPHAT_1"/>
    <property type="match status" value="1"/>
</dbReference>
<keyword evidence="3" id="KW-0732">Signal</keyword>
<dbReference type="CDD" id="cd07061">
    <property type="entry name" value="HP_HAP_like"/>
    <property type="match status" value="1"/>
</dbReference>
<dbReference type="AlphaFoldDB" id="A0A914XSZ3"/>
<evidence type="ECO:0000256" key="3">
    <source>
        <dbReference type="SAM" id="SignalP"/>
    </source>
</evidence>
<evidence type="ECO:0000256" key="1">
    <source>
        <dbReference type="ARBA" id="ARBA00000032"/>
    </source>
</evidence>
<comment type="similarity">
    <text evidence="2">Belongs to the histidine acid phosphatase family.</text>
</comment>
<dbReference type="GO" id="GO:0003993">
    <property type="term" value="F:acid phosphatase activity"/>
    <property type="evidence" value="ECO:0007669"/>
    <property type="project" value="UniProtKB-EC"/>
</dbReference>
<evidence type="ECO:0000313" key="4">
    <source>
        <dbReference type="Proteomes" id="UP000887577"/>
    </source>
</evidence>
<sequence>MLLILIYCIFGIVSADKLLQIQTVCRHGDRAPEGTYKNDPYQEDFWPMGWGELTTVGMAQHFMQGTKLRQKYIDKLQLLPPKYEAKYIYVRSDDSTRTIMSAMSILAGFYSESNGTHPDIPEWPNNFSPIPVHNVAHDTDHLINAHAKCPRSTFLRDAALADKKFLEYVATVLPYLEKVSEQTGDPPTDFKSFGNAFDAIYIEKQHNLTMPDWITDNLYANLLNLSYTLVDIMNGAPNFGRKEDTELIMLEGGVLLNEMIANMENAINGDNKKYHLYSGHDTTIAAHLRTFGAKEGALGIVTPFFGSMSVVELWDGDGKPYIKLWYSDNSAVPFRDITQFIGDCGGKDKCDFENFKVRSQPYIATPENIVEKCDKL</sequence>
<dbReference type="WBParaSite" id="PSU_v2.g11086.t1">
    <property type="protein sequence ID" value="PSU_v2.g11086.t1"/>
    <property type="gene ID" value="PSU_v2.g11086"/>
</dbReference>